<proteinExistence type="predicted"/>
<dbReference type="Proteomes" id="UP000236724">
    <property type="component" value="Unassembled WGS sequence"/>
</dbReference>
<organism evidence="1 2">
    <name type="scientific">Candidatus Venteria ishoeyi</name>
    <dbReference type="NCBI Taxonomy" id="1899563"/>
    <lineage>
        <taxon>Bacteria</taxon>
        <taxon>Pseudomonadati</taxon>
        <taxon>Pseudomonadota</taxon>
        <taxon>Gammaproteobacteria</taxon>
        <taxon>Thiotrichales</taxon>
        <taxon>Thiotrichaceae</taxon>
        <taxon>Venteria</taxon>
    </lineage>
</organism>
<name>A0A1H6F4S6_9GAMM</name>
<gene>
    <name evidence="1" type="ORF">MBHS_00955</name>
</gene>
<dbReference type="EMBL" id="FMSV02000156">
    <property type="protein sequence ID" value="SEH05102.1"/>
    <property type="molecule type" value="Genomic_DNA"/>
</dbReference>
<protein>
    <submittedName>
        <fullName evidence="1">Uncharacterized protein</fullName>
    </submittedName>
</protein>
<evidence type="ECO:0000313" key="1">
    <source>
        <dbReference type="EMBL" id="SEH05102.1"/>
    </source>
</evidence>
<reference evidence="1 2" key="1">
    <citation type="submission" date="2016-10" db="EMBL/GenBank/DDBJ databases">
        <authorList>
            <person name="de Groot N.N."/>
        </authorList>
    </citation>
    <scope>NUCLEOTIDE SEQUENCE [LARGE SCALE GENOMIC DNA]</scope>
    <source>
        <strain evidence="1">MBHS1</strain>
    </source>
</reference>
<accession>A0A1H6F4S6</accession>
<evidence type="ECO:0000313" key="2">
    <source>
        <dbReference type="Proteomes" id="UP000236724"/>
    </source>
</evidence>
<keyword evidence="2" id="KW-1185">Reference proteome</keyword>
<dbReference type="AlphaFoldDB" id="A0A1H6F4S6"/>
<sequence>MILMKIEKDHVFELCDYCSQKYHVRQFIEYFFSQKFLIADMKELRWIHMFSFSFFLQKISFL</sequence>